<dbReference type="AlphaFoldDB" id="A0A6A6JKX8"/>
<dbReference type="PANTHER" id="PTHR36195:SF4">
    <property type="entry name" value="DOMAIN PROTEIN, PUTATIVE (AFU_ORTHOLOGUE AFUA_5G01990)-RELATED"/>
    <property type="match status" value="1"/>
</dbReference>
<gene>
    <name evidence="3" type="ORF">EI97DRAFT_311675</name>
</gene>
<feature type="compositionally biased region" description="Basic and acidic residues" evidence="1">
    <location>
        <begin position="194"/>
        <end position="204"/>
    </location>
</feature>
<evidence type="ECO:0000313" key="3">
    <source>
        <dbReference type="EMBL" id="KAF2277167.1"/>
    </source>
</evidence>
<evidence type="ECO:0000256" key="2">
    <source>
        <dbReference type="SAM" id="SignalP"/>
    </source>
</evidence>
<evidence type="ECO:0000313" key="4">
    <source>
        <dbReference type="Proteomes" id="UP000800097"/>
    </source>
</evidence>
<dbReference type="Proteomes" id="UP000800097">
    <property type="component" value="Unassembled WGS sequence"/>
</dbReference>
<feature type="compositionally biased region" description="Polar residues" evidence="1">
    <location>
        <begin position="418"/>
        <end position="436"/>
    </location>
</feature>
<feature type="region of interest" description="Disordered" evidence="1">
    <location>
        <begin position="416"/>
        <end position="436"/>
    </location>
</feature>
<dbReference type="InterPro" id="IPR006771">
    <property type="entry name" value="CetA-like"/>
</dbReference>
<reference evidence="3" key="1">
    <citation type="journal article" date="2020" name="Stud. Mycol.">
        <title>101 Dothideomycetes genomes: a test case for predicting lifestyles and emergence of pathogens.</title>
        <authorList>
            <person name="Haridas S."/>
            <person name="Albert R."/>
            <person name="Binder M."/>
            <person name="Bloem J."/>
            <person name="Labutti K."/>
            <person name="Salamov A."/>
            <person name="Andreopoulos B."/>
            <person name="Baker S."/>
            <person name="Barry K."/>
            <person name="Bills G."/>
            <person name="Bluhm B."/>
            <person name="Cannon C."/>
            <person name="Castanera R."/>
            <person name="Culley D."/>
            <person name="Daum C."/>
            <person name="Ezra D."/>
            <person name="Gonzalez J."/>
            <person name="Henrissat B."/>
            <person name="Kuo A."/>
            <person name="Liang C."/>
            <person name="Lipzen A."/>
            <person name="Lutzoni F."/>
            <person name="Magnuson J."/>
            <person name="Mondo S."/>
            <person name="Nolan M."/>
            <person name="Ohm R."/>
            <person name="Pangilinan J."/>
            <person name="Park H.-J."/>
            <person name="Ramirez L."/>
            <person name="Alfaro M."/>
            <person name="Sun H."/>
            <person name="Tritt A."/>
            <person name="Yoshinaga Y."/>
            <person name="Zwiers L.-H."/>
            <person name="Turgeon B."/>
            <person name="Goodwin S."/>
            <person name="Spatafora J."/>
            <person name="Crous P."/>
            <person name="Grigoriev I."/>
        </authorList>
    </citation>
    <scope>NUCLEOTIDE SEQUENCE</scope>
    <source>
        <strain evidence="3">CBS 379.55</strain>
    </source>
</reference>
<keyword evidence="2" id="KW-0732">Signal</keyword>
<dbReference type="Pfam" id="PF04681">
    <property type="entry name" value="Bys1"/>
    <property type="match status" value="1"/>
</dbReference>
<evidence type="ECO:0000256" key="1">
    <source>
        <dbReference type="SAM" id="MobiDB-lite"/>
    </source>
</evidence>
<feature type="chain" id="PRO_5025614729" evidence="2">
    <location>
        <begin position="19"/>
        <end position="436"/>
    </location>
</feature>
<organism evidence="3 4">
    <name type="scientific">Westerdykella ornata</name>
    <dbReference type="NCBI Taxonomy" id="318751"/>
    <lineage>
        <taxon>Eukaryota</taxon>
        <taxon>Fungi</taxon>
        <taxon>Dikarya</taxon>
        <taxon>Ascomycota</taxon>
        <taxon>Pezizomycotina</taxon>
        <taxon>Dothideomycetes</taxon>
        <taxon>Pleosporomycetidae</taxon>
        <taxon>Pleosporales</taxon>
        <taxon>Sporormiaceae</taxon>
        <taxon>Westerdykella</taxon>
    </lineage>
</organism>
<protein>
    <submittedName>
        <fullName evidence="3">Uncharacterized protein</fullName>
    </submittedName>
</protein>
<accession>A0A6A6JKX8</accession>
<dbReference type="EMBL" id="ML986491">
    <property type="protein sequence ID" value="KAF2277167.1"/>
    <property type="molecule type" value="Genomic_DNA"/>
</dbReference>
<feature type="region of interest" description="Disordered" evidence="1">
    <location>
        <begin position="192"/>
        <end position="213"/>
    </location>
</feature>
<name>A0A6A6JKX8_WESOR</name>
<dbReference type="OrthoDB" id="3682664at2759"/>
<proteinExistence type="predicted"/>
<dbReference type="PANTHER" id="PTHR36195">
    <property type="entry name" value="DOMAIN PROTEIN, PUTATIVE (AFU_ORTHOLOGUE AFUA_5G01990)-RELATED-RELATED"/>
    <property type="match status" value="1"/>
</dbReference>
<dbReference type="RefSeq" id="XP_033654706.1">
    <property type="nucleotide sequence ID" value="XM_033794611.1"/>
</dbReference>
<sequence>MILHTALLLGALVTLAQSKAVVTNNCKYDVYAWSIPNNKGYALNRIITSHGGQYSEPFHKGTRRDPGITIKLSPEPNGIYHGKDELDFAYAIDKLDPSFVWVDLNNARGDPFAGNVTFYTCFGAYVTPQVPARKCTIYDQIELVLCGGARQTSEVDPEPESIPRHAGPITGHRLNDTSFPVAPKPHKQLWNKTHSVEERQEKTQQSRPAHPPDTDQLECGCAWYDDGYKCDCEHSTKAHTCITTGAFRYCYSNEVAKKTGNPKAFADKYAKPLLQTMWTYACEIAEIHHWDCNEFKSALKDAFPEIGKTHSAIEQGKVIMSLPSRRNHAERKRAGDDAQICLNLESLFRHEFDTFDCNEIYKDIKIKYGNQRVYLGRKKMDYAPGYNSSDMLAEFERKYPDINWTSDEELESLKKAHNGTTTAMAGGNAKSTARGT</sequence>
<feature type="signal peptide" evidence="2">
    <location>
        <begin position="1"/>
        <end position="18"/>
    </location>
</feature>
<dbReference type="GeneID" id="54547786"/>
<feature type="region of interest" description="Disordered" evidence="1">
    <location>
        <begin position="152"/>
        <end position="173"/>
    </location>
</feature>
<keyword evidence="4" id="KW-1185">Reference proteome</keyword>